<dbReference type="AlphaFoldDB" id="A0A4Q2A709"/>
<dbReference type="OrthoDB" id="9015694at2"/>
<evidence type="ECO:0000313" key="2">
    <source>
        <dbReference type="Proteomes" id="UP000289650"/>
    </source>
</evidence>
<comment type="caution">
    <text evidence="1">The sequence shown here is derived from an EMBL/GenBank/DDBJ whole genome shotgun (WGS) entry which is preliminary data.</text>
</comment>
<protein>
    <submittedName>
        <fullName evidence="1">Uncharacterized protein</fullName>
    </submittedName>
</protein>
<organism evidence="1 2">
    <name type="scientific">Burkholderia stabilis</name>
    <dbReference type="NCBI Taxonomy" id="95485"/>
    <lineage>
        <taxon>Bacteria</taxon>
        <taxon>Pseudomonadati</taxon>
        <taxon>Pseudomonadota</taxon>
        <taxon>Betaproteobacteria</taxon>
        <taxon>Burkholderiales</taxon>
        <taxon>Burkholderiaceae</taxon>
        <taxon>Burkholderia</taxon>
        <taxon>Burkholderia cepacia complex</taxon>
    </lineage>
</organism>
<name>A0A4Q2A709_9BURK</name>
<evidence type="ECO:0000313" key="1">
    <source>
        <dbReference type="EMBL" id="RXV64501.1"/>
    </source>
</evidence>
<sequence>MERSGTKVVRDVDLPHAVIRFKRAVQFPRFSMAEGERWGFVVYGKTAVRIAAIKAGDRFDFAGGQCLAIDVEIIYEGPGNLDFSRAAGYI</sequence>
<gene>
    <name evidence="1" type="ORF">D1006_39965</name>
</gene>
<dbReference type="Proteomes" id="UP000289650">
    <property type="component" value="Unassembled WGS sequence"/>
</dbReference>
<proteinExistence type="predicted"/>
<dbReference type="EMBL" id="QWEX01000004">
    <property type="protein sequence ID" value="RXV64501.1"/>
    <property type="molecule type" value="Genomic_DNA"/>
</dbReference>
<reference evidence="1 2" key="1">
    <citation type="submission" date="2018-08" db="EMBL/GenBank/DDBJ databases">
        <title>Mountain-cultivated ginseng endophyte, Burkholderia stabilis and its activity against ginseng root rot disease.</title>
        <authorList>
            <person name="Tapan Kumar M."/>
            <person name="Bae H."/>
            <person name="Shanmugam G."/>
            <person name="Jeon J."/>
        </authorList>
    </citation>
    <scope>NUCLEOTIDE SEQUENCE [LARGE SCALE GENOMIC DNA]</scope>
    <source>
        <strain evidence="1 2">EB159</strain>
    </source>
</reference>
<accession>A0A4Q2A709</accession>